<reference evidence="1" key="2">
    <citation type="journal article" date="2015" name="Fish Shellfish Immunol.">
        <title>Early steps in the European eel (Anguilla anguilla)-Vibrio vulnificus interaction in the gills: Role of the RtxA13 toxin.</title>
        <authorList>
            <person name="Callol A."/>
            <person name="Pajuelo D."/>
            <person name="Ebbesson L."/>
            <person name="Teles M."/>
            <person name="MacKenzie S."/>
            <person name="Amaro C."/>
        </authorList>
    </citation>
    <scope>NUCLEOTIDE SEQUENCE</scope>
</reference>
<sequence length="64" mass="7287">MQCHYPGSFHTTVHSQDCTVPSRRKTFHVQLWQVPECPIDWWGSLDSAKTQTPKLSEPSYPGAT</sequence>
<dbReference type="EMBL" id="GBXM01021041">
    <property type="protein sequence ID" value="JAH87536.1"/>
    <property type="molecule type" value="Transcribed_RNA"/>
</dbReference>
<evidence type="ECO:0000313" key="1">
    <source>
        <dbReference type="EMBL" id="JAH87536.1"/>
    </source>
</evidence>
<reference evidence="1" key="1">
    <citation type="submission" date="2014-11" db="EMBL/GenBank/DDBJ databases">
        <authorList>
            <person name="Amaro Gonzalez C."/>
        </authorList>
    </citation>
    <scope>NUCLEOTIDE SEQUENCE</scope>
</reference>
<accession>A0A0E9WB62</accession>
<proteinExistence type="predicted"/>
<dbReference type="AlphaFoldDB" id="A0A0E9WB62"/>
<name>A0A0E9WB62_ANGAN</name>
<protein>
    <submittedName>
        <fullName evidence="1">Uncharacterized protein</fullName>
    </submittedName>
</protein>
<organism evidence="1">
    <name type="scientific">Anguilla anguilla</name>
    <name type="common">European freshwater eel</name>
    <name type="synonym">Muraena anguilla</name>
    <dbReference type="NCBI Taxonomy" id="7936"/>
    <lineage>
        <taxon>Eukaryota</taxon>
        <taxon>Metazoa</taxon>
        <taxon>Chordata</taxon>
        <taxon>Craniata</taxon>
        <taxon>Vertebrata</taxon>
        <taxon>Euteleostomi</taxon>
        <taxon>Actinopterygii</taxon>
        <taxon>Neopterygii</taxon>
        <taxon>Teleostei</taxon>
        <taxon>Anguilliformes</taxon>
        <taxon>Anguillidae</taxon>
        <taxon>Anguilla</taxon>
    </lineage>
</organism>